<dbReference type="CDD" id="cd00143">
    <property type="entry name" value="PP2Cc"/>
    <property type="match status" value="1"/>
</dbReference>
<dbReference type="InterPro" id="IPR055414">
    <property type="entry name" value="LRR_R13L4/SHOC2-like"/>
</dbReference>
<dbReference type="Pfam" id="PF23010">
    <property type="entry name" value="RA_3"/>
    <property type="match status" value="1"/>
</dbReference>
<dbReference type="InterPro" id="IPR029787">
    <property type="entry name" value="Nucleotide_cyclase"/>
</dbReference>
<dbReference type="SUPFAM" id="SSF81606">
    <property type="entry name" value="PP2C-like"/>
    <property type="match status" value="1"/>
</dbReference>
<evidence type="ECO:0000256" key="1">
    <source>
        <dbReference type="ARBA" id="ARBA00022614"/>
    </source>
</evidence>
<evidence type="ECO:0000259" key="6">
    <source>
        <dbReference type="PROSITE" id="PS51746"/>
    </source>
</evidence>
<dbReference type="Proteomes" id="UP000290288">
    <property type="component" value="Unassembled WGS sequence"/>
</dbReference>
<dbReference type="Pfam" id="PF13855">
    <property type="entry name" value="LRR_8"/>
    <property type="match status" value="2"/>
</dbReference>
<keyword evidence="2" id="KW-0479">Metal-binding</keyword>
<dbReference type="PANTHER" id="PTHR48051">
    <property type="match status" value="1"/>
</dbReference>
<dbReference type="PANTHER" id="PTHR48051:SF1">
    <property type="entry name" value="RAS SUPPRESSOR PROTEIN 1"/>
    <property type="match status" value="1"/>
</dbReference>
<dbReference type="SUPFAM" id="SSF52058">
    <property type="entry name" value="L domain-like"/>
    <property type="match status" value="3"/>
</dbReference>
<dbReference type="InterPro" id="IPR001611">
    <property type="entry name" value="Leu-rich_rpt"/>
</dbReference>
<dbReference type="CDD" id="cd07302">
    <property type="entry name" value="CHD"/>
    <property type="match status" value="1"/>
</dbReference>
<feature type="region of interest" description="Disordered" evidence="4">
    <location>
        <begin position="806"/>
        <end position="829"/>
    </location>
</feature>
<evidence type="ECO:0000256" key="3">
    <source>
        <dbReference type="ARBA" id="ARBA00022737"/>
    </source>
</evidence>
<dbReference type="SMART" id="SM00369">
    <property type="entry name" value="LRR_TYP"/>
    <property type="match status" value="11"/>
</dbReference>
<dbReference type="Gene3D" id="3.80.10.10">
    <property type="entry name" value="Ribonuclease Inhibitor"/>
    <property type="match status" value="3"/>
</dbReference>
<dbReference type="EMBL" id="SDEE01000183">
    <property type="protein sequence ID" value="RXW19790.1"/>
    <property type="molecule type" value="Genomic_DNA"/>
</dbReference>
<dbReference type="InterPro" id="IPR050216">
    <property type="entry name" value="LRR_domain-containing"/>
</dbReference>
<dbReference type="GO" id="GO:0009190">
    <property type="term" value="P:cyclic nucleotide biosynthetic process"/>
    <property type="evidence" value="ECO:0007669"/>
    <property type="project" value="InterPro"/>
</dbReference>
<feature type="domain" description="Guanylate cyclase" evidence="5">
    <location>
        <begin position="1379"/>
        <end position="1515"/>
    </location>
</feature>
<sequence length="1745" mass="194291">MVLLTADAPTKDTRTNVLPAQALGCIARATEKWEWLIQSPDPAVGITKHAEHTGSKQEIYRRERIVAGPFQQWLLLTLPRAAKIEILVLLEAAKEQKQSPRIGRPTLRTHPPLAAGACAPPSDPTLHQFHQQPFEWVVPLASEYQDGIGPEHQINLDSLNDMDGIIKKDAHPHVSSPSSGGSDYGSLLHPSSPPEFSDPFSPSNVARQKSAHYYTHRVSPKTPLPPNYPNGHRRTPSSSSGGSKSRPTWVPPQSWEVAQEEGDPVESPGDSSADEGVYNATPKSRTAPATTERFSHSSSIPPPLPAKGRRPRQRSSHNTTFYKIRIYRSNGSSHHAKVPYTSTVAELNQSLHENVAKGGERAEQHKLYLDEGGRERLLNASELPASIVLKKFQQYGYEAQDGIEQLGGEDFPFLFKFCYKSQFLGPPDEDLNHDNFDFIDLTGRSLRTIPVLLHQNAESIISLKLSRNPMLEIPLDFIQSCSTLRELRLSNMAMQKVPASVRHSTTLHRLDLSSNRIRNLEDAYLDDIQNLMSLFVQNNKLESLPWYFGRLRYLHTLNISNNRFTIFPKVVTKMHNLRDLDISFNQISELPEEIGQLQCLERLLLVGNQVARFPNECSQLVSLRVLDCRRNMLSDLTIVLMLPAIQTISADHNAIPALELSIGPNLTTLDVSYNDITTLSLIPGPIGRSPYSLTSLDLSYAKLSSLDDIALGTLTSLRTLKLDHNAFRVIPDTLGDLSWLETLSCSDNQLDFLPSTIGRLQKLEVLDAHHNNLTELPRTMWNCASLTKINVTSNCLGSWHNPPDSNDLEAGGGSGGVEPHMGRKGSSASALSVSGLPPLVHSLEKLYLGENNLTHEVVHPLMIFKELRVLNLSFNMIQELPPAFLRNMVHLEELYLSGNKLTSIPTEDLSRLNRLSTLYLNGNRLQTLPQELGKVKDLTILDVGSNVLRNFNKKLKYLNLSGNNRLQIKSEPHRGSSHRMSRDMTSSSRHQMRLAGFKELASLRVLGLMDVAITTTGSDATVDIPDETDMRRVRTSHSTASGMAYGIADSLGGNEALNVLDLVHEFPCRPGEPSKAIFAMFGRYRPPKGLLPNTNPNKLAKFLHDNFINAFLSQLHTLNPDRGDAVEDALRRTFLKLNHSLFHHLNTLKRKNSQASATAVGSSWHHYDPALQRTGASAVVVYFVDKTMYVANLGHSMAVVSRHGVATCLSRKHDPYDRSETDHIRQAAGWVSSAGMVNDEVPVSRSFGHFNLIPVVNPRPDVFKWELNELDEFVIIANRGLWDYIPYQTAVDIARTAANTDPMIAAQKLRDFAVSYGADGSVMIMVVMVSDIFRGLRSRQPTLDPLHLPIYRPNKKNDITIKGLWRLEPEVEPPTGHLALVFTDIRNSTHLWEVNPGMPTAMRLHNSLLRRYLRVCGGYEVKTEGDAFMVSFPNALSAVWWCLAVQQKLLEESWPLEILECEDGKDHEDENGRLIARGLSVRMGIHSGMPVCEPDPITQRMDYFGSMVNRSARVNSAASGGQIMITADILREINAKVTETESESEYSKFQPQVAVDGIRAIGVVAVPVGEVKLKGFEFTEQLSAIYPLGLEARHRLLKDGSSNSTGSASRVQFSVPQTQELGLLCLRLEALSGGRLFNPLPMRKASIQSMNMEEEDSDESPESFNADPVLLLPPMTEDSSDKDLTLVLDSLSIRIENAITALAQRFCPPTMTKDEFMSLLLQAEEEEELDSRTLEYISSLLEKMS</sequence>
<feature type="compositionally biased region" description="Low complexity" evidence="4">
    <location>
        <begin position="194"/>
        <end position="203"/>
    </location>
</feature>
<keyword evidence="3" id="KW-0677">Repeat</keyword>
<dbReference type="GO" id="GO:0046872">
    <property type="term" value="F:metal ion binding"/>
    <property type="evidence" value="ECO:0007669"/>
    <property type="project" value="UniProtKB-KW"/>
</dbReference>
<feature type="region of interest" description="Disordered" evidence="4">
    <location>
        <begin position="967"/>
        <end position="987"/>
    </location>
</feature>
<reference evidence="7 8" key="1">
    <citation type="submission" date="2019-01" db="EMBL/GenBank/DDBJ databases">
        <title>Draft genome sequence of Psathyrella aberdarensis IHI B618.</title>
        <authorList>
            <person name="Buettner E."/>
            <person name="Kellner H."/>
        </authorList>
    </citation>
    <scope>NUCLEOTIDE SEQUENCE [LARGE SCALE GENOMIC DNA]</scope>
    <source>
        <strain evidence="7 8">IHI B618</strain>
    </source>
</reference>
<accession>A0A4Q2DIH3</accession>
<dbReference type="SMART" id="SM00364">
    <property type="entry name" value="LRR_BAC"/>
    <property type="match status" value="10"/>
</dbReference>
<dbReference type="SUPFAM" id="SSF55073">
    <property type="entry name" value="Nucleotide cyclase"/>
    <property type="match status" value="1"/>
</dbReference>
<keyword evidence="1" id="KW-0433">Leucine-rich repeat</keyword>
<dbReference type="Pfam" id="PF23598">
    <property type="entry name" value="LRR_14"/>
    <property type="match status" value="1"/>
</dbReference>
<dbReference type="PROSITE" id="PS51450">
    <property type="entry name" value="LRR"/>
    <property type="match status" value="4"/>
</dbReference>
<evidence type="ECO:0000313" key="7">
    <source>
        <dbReference type="EMBL" id="RXW19790.1"/>
    </source>
</evidence>
<dbReference type="InterPro" id="IPR001054">
    <property type="entry name" value="A/G_cyclase"/>
</dbReference>
<name>A0A4Q2DIH3_9AGAR</name>
<dbReference type="InterPro" id="IPR036457">
    <property type="entry name" value="PPM-type-like_dom_sf"/>
</dbReference>
<evidence type="ECO:0000256" key="2">
    <source>
        <dbReference type="ARBA" id="ARBA00022723"/>
    </source>
</evidence>
<dbReference type="OrthoDB" id="2021138at2759"/>
<dbReference type="InterPro" id="IPR055071">
    <property type="entry name" value="RA_PHLPP-like"/>
</dbReference>
<gene>
    <name evidence="7" type="ORF">EST38_g6078</name>
</gene>
<dbReference type="Gene3D" id="3.30.70.1230">
    <property type="entry name" value="Nucleotide cyclase"/>
    <property type="match status" value="1"/>
</dbReference>
<dbReference type="Pfam" id="PF00481">
    <property type="entry name" value="PP2C"/>
    <property type="match status" value="1"/>
</dbReference>
<dbReference type="STRING" id="2316362.A0A4Q2DIH3"/>
<protein>
    <recommendedName>
        <fullName evidence="9">Adenylate cyclase</fullName>
    </recommendedName>
</protein>
<dbReference type="InterPro" id="IPR001932">
    <property type="entry name" value="PPM-type_phosphatase-like_dom"/>
</dbReference>
<dbReference type="Gene3D" id="3.60.40.10">
    <property type="entry name" value="PPM-type phosphatase domain"/>
    <property type="match status" value="1"/>
</dbReference>
<dbReference type="SMART" id="SM00332">
    <property type="entry name" value="PP2Cc"/>
    <property type="match status" value="1"/>
</dbReference>
<evidence type="ECO:0000313" key="8">
    <source>
        <dbReference type="Proteomes" id="UP000290288"/>
    </source>
</evidence>
<dbReference type="GO" id="GO:0005737">
    <property type="term" value="C:cytoplasm"/>
    <property type="evidence" value="ECO:0007669"/>
    <property type="project" value="TreeGrafter"/>
</dbReference>
<dbReference type="SMART" id="SM00044">
    <property type="entry name" value="CYCc"/>
    <property type="match status" value="1"/>
</dbReference>
<comment type="caution">
    <text evidence="7">The sequence shown here is derived from an EMBL/GenBank/DDBJ whole genome shotgun (WGS) entry which is preliminary data.</text>
</comment>
<dbReference type="GO" id="GO:0035556">
    <property type="term" value="P:intracellular signal transduction"/>
    <property type="evidence" value="ECO:0007669"/>
    <property type="project" value="InterPro"/>
</dbReference>
<evidence type="ECO:0008006" key="9">
    <source>
        <dbReference type="Google" id="ProtNLM"/>
    </source>
</evidence>
<organism evidence="7 8">
    <name type="scientific">Candolleomyces aberdarensis</name>
    <dbReference type="NCBI Taxonomy" id="2316362"/>
    <lineage>
        <taxon>Eukaryota</taxon>
        <taxon>Fungi</taxon>
        <taxon>Dikarya</taxon>
        <taxon>Basidiomycota</taxon>
        <taxon>Agaricomycotina</taxon>
        <taxon>Agaricomycetes</taxon>
        <taxon>Agaricomycetidae</taxon>
        <taxon>Agaricales</taxon>
        <taxon>Agaricineae</taxon>
        <taxon>Psathyrellaceae</taxon>
        <taxon>Candolleomyces</taxon>
    </lineage>
</organism>
<feature type="region of interest" description="Disordered" evidence="4">
    <location>
        <begin position="168"/>
        <end position="319"/>
    </location>
</feature>
<feature type="domain" description="PPM-type phosphatase" evidence="6">
    <location>
        <begin position="1027"/>
        <end position="1329"/>
    </location>
</feature>
<proteinExistence type="predicted"/>
<feature type="compositionally biased region" description="Low complexity" evidence="4">
    <location>
        <begin position="175"/>
        <end position="186"/>
    </location>
</feature>
<evidence type="ECO:0000259" key="5">
    <source>
        <dbReference type="PROSITE" id="PS50125"/>
    </source>
</evidence>
<dbReference type="InterPro" id="IPR003591">
    <property type="entry name" value="Leu-rich_rpt_typical-subtyp"/>
</dbReference>
<dbReference type="Pfam" id="PF13516">
    <property type="entry name" value="LRR_6"/>
    <property type="match status" value="2"/>
</dbReference>
<dbReference type="InterPro" id="IPR032675">
    <property type="entry name" value="LRR_dom_sf"/>
</dbReference>
<dbReference type="SMART" id="SM00365">
    <property type="entry name" value="LRR_SD22"/>
    <property type="match status" value="6"/>
</dbReference>
<dbReference type="PROSITE" id="PS51746">
    <property type="entry name" value="PPM_2"/>
    <property type="match status" value="1"/>
</dbReference>
<evidence type="ECO:0000256" key="4">
    <source>
        <dbReference type="SAM" id="MobiDB-lite"/>
    </source>
</evidence>
<keyword evidence="8" id="KW-1185">Reference proteome</keyword>
<dbReference type="Pfam" id="PF00211">
    <property type="entry name" value="Guanylate_cyc"/>
    <property type="match status" value="1"/>
</dbReference>
<dbReference type="PROSITE" id="PS50125">
    <property type="entry name" value="GUANYLATE_CYCLASE_2"/>
    <property type="match status" value="1"/>
</dbReference>